<keyword evidence="3" id="KW-1185">Reference proteome</keyword>
<dbReference type="KEGG" id="sacz:AOT14_25170"/>
<keyword evidence="1" id="KW-0732">Signal</keyword>
<feature type="signal peptide" evidence="1">
    <location>
        <begin position="1"/>
        <end position="25"/>
    </location>
</feature>
<dbReference type="AlphaFoldDB" id="A0A0S1B1D6"/>
<proteinExistence type="predicted"/>
<organism evidence="2 3">
    <name type="scientific">Stenotrophomonas acidaminiphila</name>
    <dbReference type="NCBI Taxonomy" id="128780"/>
    <lineage>
        <taxon>Bacteria</taxon>
        <taxon>Pseudomonadati</taxon>
        <taxon>Pseudomonadota</taxon>
        <taxon>Gammaproteobacteria</taxon>
        <taxon>Lysobacterales</taxon>
        <taxon>Lysobacteraceae</taxon>
        <taxon>Stenotrophomonas</taxon>
    </lineage>
</organism>
<name>A0A0S1B1D6_9GAMM</name>
<gene>
    <name evidence="2" type="ORF">AOT14_25170</name>
</gene>
<evidence type="ECO:0000313" key="3">
    <source>
        <dbReference type="Proteomes" id="UP000061010"/>
    </source>
</evidence>
<dbReference type="PATRIC" id="fig|128780.6.peg.2539"/>
<dbReference type="OrthoDB" id="6015648at2"/>
<evidence type="ECO:0000256" key="1">
    <source>
        <dbReference type="SAM" id="SignalP"/>
    </source>
</evidence>
<dbReference type="EMBL" id="CP012900">
    <property type="protein sequence ID" value="ALJ28879.1"/>
    <property type="molecule type" value="Genomic_DNA"/>
</dbReference>
<reference evidence="2 3" key="1">
    <citation type="journal article" date="2015" name="Genome Announc.">
        <title>Complete Genome Sequencing of Stenotrophomonas acidaminiphila ZAC14D2_NAIMI4_2, a Multidrug-Resistant Strain Isolated from Sediments of a Polluted River in Mexico, Uncovers New Antibiotic Resistance Genes and a Novel Class-II Lasso Peptide Biosynthesis Gene Cluster.</title>
        <authorList>
            <person name="Vinuesa P."/>
            <person name="Ochoa-Sanchez L.E."/>
        </authorList>
    </citation>
    <scope>NUCLEOTIDE SEQUENCE [LARGE SCALE GENOMIC DNA]</scope>
    <source>
        <strain evidence="2 3">ZAC14D2_NAIMI4_2</strain>
    </source>
</reference>
<feature type="chain" id="PRO_5006588467" evidence="1">
    <location>
        <begin position="26"/>
        <end position="407"/>
    </location>
</feature>
<accession>A0A0S1B1D6</accession>
<protein>
    <submittedName>
        <fullName evidence="2">Uncharacterized protein</fullName>
    </submittedName>
</protein>
<dbReference type="Proteomes" id="UP000061010">
    <property type="component" value="Chromosome"/>
</dbReference>
<sequence precursor="true">MNATRWLWMPLVAALLLPPEARAFAVVLQYAGAVDDRIAYFADVRVIANRTPPAGVGGATEVREIDVTAVYESADKPEFVHMKLQFQCPGAFPMDRAGGRARENTPRVRAGDAVTFRIGPGSYQLRRTDLKTEPVAATGWNTSAAPALSREGAIACNHIAFDHALHAAIKTGGTFDAGEFGKRVVALGLPVDMPLIAETLPSEFLEFAWENFWWEKVLAGKRPDPSGKWATPLSEVDRQAAMQKLKQKQRELEAGTASIQADLGQGIAQLQAQMRADTQATGAGGRGPDGRKLTPLESSLIAIWKGRPEQDVVMLMGNPQFDEAGDTRFLRYTRTWERDAVTAYGSQGVVGGDAGGFAMCFVEFRTRRDAQGQWRVDDILVRSDYEGAGLGRTRSMCEALARHAAGP</sequence>
<evidence type="ECO:0000313" key="2">
    <source>
        <dbReference type="EMBL" id="ALJ28879.1"/>
    </source>
</evidence>